<evidence type="ECO:0000313" key="1">
    <source>
        <dbReference type="EMBL" id="GBP56972.1"/>
    </source>
</evidence>
<evidence type="ECO:0000313" key="2">
    <source>
        <dbReference type="Proteomes" id="UP000299102"/>
    </source>
</evidence>
<organism evidence="1 2">
    <name type="scientific">Eumeta variegata</name>
    <name type="common">Bagworm moth</name>
    <name type="synonym">Eumeta japonica</name>
    <dbReference type="NCBI Taxonomy" id="151549"/>
    <lineage>
        <taxon>Eukaryota</taxon>
        <taxon>Metazoa</taxon>
        <taxon>Ecdysozoa</taxon>
        <taxon>Arthropoda</taxon>
        <taxon>Hexapoda</taxon>
        <taxon>Insecta</taxon>
        <taxon>Pterygota</taxon>
        <taxon>Neoptera</taxon>
        <taxon>Endopterygota</taxon>
        <taxon>Lepidoptera</taxon>
        <taxon>Glossata</taxon>
        <taxon>Ditrysia</taxon>
        <taxon>Tineoidea</taxon>
        <taxon>Psychidae</taxon>
        <taxon>Oiketicinae</taxon>
        <taxon>Eumeta</taxon>
    </lineage>
</organism>
<sequence length="187" mass="21365">MVTFGYLFAPRVSRCDWMMSGKALHDFEFSAKTQSEGFSGFSGSYMQPSLFTHDLNLAPVLDIDSGSTVCSTTDQTLKTSSLKYKAAAAAATVSLFYCPTCICNPGRILSYESVNLFKSYERFVYSRTNMHTHTHARTLTQRKREKQTDGYIDRQTYIRTHARSFWKWSKLIPSTQKSQNLVKSRFL</sequence>
<dbReference type="AlphaFoldDB" id="A0A4C1X1X5"/>
<comment type="caution">
    <text evidence="1">The sequence shown here is derived from an EMBL/GenBank/DDBJ whole genome shotgun (WGS) entry which is preliminary data.</text>
</comment>
<proteinExistence type="predicted"/>
<reference evidence="1 2" key="1">
    <citation type="journal article" date="2019" name="Commun. Biol.">
        <title>The bagworm genome reveals a unique fibroin gene that provides high tensile strength.</title>
        <authorList>
            <person name="Kono N."/>
            <person name="Nakamura H."/>
            <person name="Ohtoshi R."/>
            <person name="Tomita M."/>
            <person name="Numata K."/>
            <person name="Arakawa K."/>
        </authorList>
    </citation>
    <scope>NUCLEOTIDE SEQUENCE [LARGE SCALE GENOMIC DNA]</scope>
</reference>
<dbReference type="Proteomes" id="UP000299102">
    <property type="component" value="Unassembled WGS sequence"/>
</dbReference>
<gene>
    <name evidence="1" type="ORF">EVAR_79108_1</name>
</gene>
<protein>
    <submittedName>
        <fullName evidence="1">Uncharacterized protein</fullName>
    </submittedName>
</protein>
<accession>A0A4C1X1X5</accession>
<keyword evidence="2" id="KW-1185">Reference proteome</keyword>
<dbReference type="EMBL" id="BGZK01000705">
    <property type="protein sequence ID" value="GBP56972.1"/>
    <property type="molecule type" value="Genomic_DNA"/>
</dbReference>
<name>A0A4C1X1X5_EUMVA</name>